<dbReference type="PANTHER" id="PTHR10151:SF120">
    <property type="entry name" value="BIS(5'-ADENOSYL)-TRIPHOSPHATASE"/>
    <property type="match status" value="1"/>
</dbReference>
<evidence type="ECO:0000313" key="2">
    <source>
        <dbReference type="EMBL" id="TMQ57386.1"/>
    </source>
</evidence>
<dbReference type="EMBL" id="VBOW01000065">
    <property type="protein sequence ID" value="TMQ57386.1"/>
    <property type="molecule type" value="Genomic_DNA"/>
</dbReference>
<protein>
    <recommendedName>
        <fullName evidence="4">Alkaline phosphatase family protein</fullName>
    </recommendedName>
</protein>
<dbReference type="Gene3D" id="3.40.720.10">
    <property type="entry name" value="Alkaline Phosphatase, subunit A"/>
    <property type="match status" value="1"/>
</dbReference>
<gene>
    <name evidence="2" type="ORF">E6K76_10655</name>
</gene>
<evidence type="ECO:0000313" key="3">
    <source>
        <dbReference type="Proteomes" id="UP000316852"/>
    </source>
</evidence>
<dbReference type="Proteomes" id="UP000316852">
    <property type="component" value="Unassembled WGS sequence"/>
</dbReference>
<accession>A0A538T182</accession>
<dbReference type="InterPro" id="IPR002591">
    <property type="entry name" value="Phosphodiest/P_Trfase"/>
</dbReference>
<feature type="region of interest" description="Disordered" evidence="1">
    <location>
        <begin position="1"/>
        <end position="20"/>
    </location>
</feature>
<comment type="caution">
    <text evidence="2">The sequence shown here is derived from an EMBL/GenBank/DDBJ whole genome shotgun (WGS) entry which is preliminary data.</text>
</comment>
<evidence type="ECO:0008006" key="4">
    <source>
        <dbReference type="Google" id="ProtNLM"/>
    </source>
</evidence>
<sequence>MDGVRREPNPRNATPGASVTHSTRTRFVASLALALLLGAAAWNCARAGEKPRTRVLLVGVDAGEWDVLGPLLDQGRCPNFARMRDQGSSGKLRSLEPLTKSPIIWASIATGKVPQKHGILDFFVKQRQQENARARAAKTPGEDESPATSNLWRARSIWQILGGLGRTVGVVGWWTTWPAQPVNGVLISDYVQYDVGSWPKRDSRRTYPDSLDAMVERLRRKPESVSWAEIFQFVPAIDTTNVTPRQEQLVHELRWVYAADMTFYRIAMELYRTKHPDFFTVYFRGVDEISHVYWDIDLPGGTYSPPLTDAEIAWIRHLIPNYYVFTDRMLGDFMKEAGAGTDVIVCSDHGFMGGGKGVMAHKLDGMIFMMGPHVVKGGNISGATVLDITPTILAIYGLPTARDMDGRPIPGGLEPQIVKRVERETRLETYETARAPGQSEEPLRSPVDQELRERLRSLGYIQ</sequence>
<dbReference type="Pfam" id="PF01663">
    <property type="entry name" value="Phosphodiest"/>
    <property type="match status" value="1"/>
</dbReference>
<dbReference type="PANTHER" id="PTHR10151">
    <property type="entry name" value="ECTONUCLEOTIDE PYROPHOSPHATASE/PHOSPHODIESTERASE"/>
    <property type="match status" value="1"/>
</dbReference>
<reference evidence="2 3" key="1">
    <citation type="journal article" date="2019" name="Nat. Microbiol.">
        <title>Mediterranean grassland soil C-N compound turnover is dependent on rainfall and depth, and is mediated by genomically divergent microorganisms.</title>
        <authorList>
            <person name="Diamond S."/>
            <person name="Andeer P.F."/>
            <person name="Li Z."/>
            <person name="Crits-Christoph A."/>
            <person name="Burstein D."/>
            <person name="Anantharaman K."/>
            <person name="Lane K.R."/>
            <person name="Thomas B.C."/>
            <person name="Pan C."/>
            <person name="Northen T.R."/>
            <person name="Banfield J.F."/>
        </authorList>
    </citation>
    <scope>NUCLEOTIDE SEQUENCE [LARGE SCALE GENOMIC DNA]</scope>
    <source>
        <strain evidence="2">WS_6</strain>
    </source>
</reference>
<evidence type="ECO:0000256" key="1">
    <source>
        <dbReference type="SAM" id="MobiDB-lite"/>
    </source>
</evidence>
<feature type="compositionally biased region" description="Polar residues" evidence="1">
    <location>
        <begin position="11"/>
        <end position="20"/>
    </location>
</feature>
<name>A0A538T182_UNCEI</name>
<proteinExistence type="predicted"/>
<dbReference type="InterPro" id="IPR017850">
    <property type="entry name" value="Alkaline_phosphatase_core_sf"/>
</dbReference>
<organism evidence="2 3">
    <name type="scientific">Eiseniibacteriota bacterium</name>
    <dbReference type="NCBI Taxonomy" id="2212470"/>
    <lineage>
        <taxon>Bacteria</taxon>
        <taxon>Candidatus Eiseniibacteriota</taxon>
    </lineage>
</organism>
<dbReference type="GO" id="GO:0016787">
    <property type="term" value="F:hydrolase activity"/>
    <property type="evidence" value="ECO:0007669"/>
    <property type="project" value="UniProtKB-ARBA"/>
</dbReference>
<dbReference type="SUPFAM" id="SSF53649">
    <property type="entry name" value="Alkaline phosphatase-like"/>
    <property type="match status" value="1"/>
</dbReference>
<dbReference type="AlphaFoldDB" id="A0A538T182"/>